<dbReference type="OrthoDB" id="7309400at2759"/>
<name>A0A834IU79_RHYFE</name>
<dbReference type="Proteomes" id="UP000625711">
    <property type="component" value="Unassembled WGS sequence"/>
</dbReference>
<comment type="caution">
    <text evidence="1">The sequence shown here is derived from an EMBL/GenBank/DDBJ whole genome shotgun (WGS) entry which is preliminary data.</text>
</comment>
<evidence type="ECO:0000313" key="2">
    <source>
        <dbReference type="Proteomes" id="UP000625711"/>
    </source>
</evidence>
<gene>
    <name evidence="1" type="ORF">GWI33_005128</name>
</gene>
<dbReference type="EMBL" id="JAACXV010000025">
    <property type="protein sequence ID" value="KAF7286490.1"/>
    <property type="molecule type" value="Genomic_DNA"/>
</dbReference>
<sequence>MEGEAARAVEAAFKEYPNILKRIIERGGYKPEPVLYVLIENNPDIERSAKVSQTIKSAISCYKSLKNEIDKKARKTTLNIF</sequence>
<keyword evidence="2" id="KW-1185">Reference proteome</keyword>
<evidence type="ECO:0000313" key="1">
    <source>
        <dbReference type="EMBL" id="KAF7286490.1"/>
    </source>
</evidence>
<accession>A0A834IU79</accession>
<organism evidence="1 2">
    <name type="scientific">Rhynchophorus ferrugineus</name>
    <name type="common">Red palm weevil</name>
    <name type="synonym">Curculio ferrugineus</name>
    <dbReference type="NCBI Taxonomy" id="354439"/>
    <lineage>
        <taxon>Eukaryota</taxon>
        <taxon>Metazoa</taxon>
        <taxon>Ecdysozoa</taxon>
        <taxon>Arthropoda</taxon>
        <taxon>Hexapoda</taxon>
        <taxon>Insecta</taxon>
        <taxon>Pterygota</taxon>
        <taxon>Neoptera</taxon>
        <taxon>Endopterygota</taxon>
        <taxon>Coleoptera</taxon>
        <taxon>Polyphaga</taxon>
        <taxon>Cucujiformia</taxon>
        <taxon>Curculionidae</taxon>
        <taxon>Dryophthorinae</taxon>
        <taxon>Rhynchophorus</taxon>
    </lineage>
</organism>
<dbReference type="AlphaFoldDB" id="A0A834IU79"/>
<protein>
    <submittedName>
        <fullName evidence="1">Uncharacterized protein</fullName>
    </submittedName>
</protein>
<proteinExistence type="predicted"/>
<reference evidence="1" key="1">
    <citation type="submission" date="2020-08" db="EMBL/GenBank/DDBJ databases">
        <title>Genome sequencing and assembly of the red palm weevil Rhynchophorus ferrugineus.</title>
        <authorList>
            <person name="Dias G.B."/>
            <person name="Bergman C.M."/>
            <person name="Manee M."/>
        </authorList>
    </citation>
    <scope>NUCLEOTIDE SEQUENCE</scope>
    <source>
        <strain evidence="1">AA-2017</strain>
        <tissue evidence="1">Whole larva</tissue>
    </source>
</reference>